<dbReference type="EMBL" id="CAJFCW020000003">
    <property type="protein sequence ID" value="CAG9103735.1"/>
    <property type="molecule type" value="Genomic_DNA"/>
</dbReference>
<reference evidence="2" key="1">
    <citation type="submission" date="2020-09" db="EMBL/GenBank/DDBJ databases">
        <authorList>
            <person name="Kikuchi T."/>
        </authorList>
    </citation>
    <scope>NUCLEOTIDE SEQUENCE</scope>
    <source>
        <strain evidence="2">SH1</strain>
    </source>
</reference>
<accession>A0A811KIV0</accession>
<organism evidence="2 3">
    <name type="scientific">Bursaphelenchus okinawaensis</name>
    <dbReference type="NCBI Taxonomy" id="465554"/>
    <lineage>
        <taxon>Eukaryota</taxon>
        <taxon>Metazoa</taxon>
        <taxon>Ecdysozoa</taxon>
        <taxon>Nematoda</taxon>
        <taxon>Chromadorea</taxon>
        <taxon>Rhabditida</taxon>
        <taxon>Tylenchina</taxon>
        <taxon>Tylenchomorpha</taxon>
        <taxon>Aphelenchoidea</taxon>
        <taxon>Aphelenchoididae</taxon>
        <taxon>Bursaphelenchus</taxon>
    </lineage>
</organism>
<evidence type="ECO:0000256" key="1">
    <source>
        <dbReference type="SAM" id="MobiDB-lite"/>
    </source>
</evidence>
<dbReference type="Proteomes" id="UP000783686">
    <property type="component" value="Unassembled WGS sequence"/>
</dbReference>
<dbReference type="AlphaFoldDB" id="A0A811KIV0"/>
<name>A0A811KIV0_9BILA</name>
<comment type="caution">
    <text evidence="2">The sequence shown here is derived from an EMBL/GenBank/DDBJ whole genome shotgun (WGS) entry which is preliminary data.</text>
</comment>
<dbReference type="Proteomes" id="UP000614601">
    <property type="component" value="Unassembled WGS sequence"/>
</dbReference>
<sequence length="253" mass="27776">MDPKLNVELKKEVDSATNSETIYVIPTLNKKNQLPSFPMFGVKLPDLINMQGMSQPALTSFPNQLNPSMAPHVPMRSYPTTTVPPATTPEPSVPTTLSANDLDLLRGVHNNTQTLMEAQDLLRQILDILSQRLISEPFKAYDEQYNETAPDVFEATKPKNTTLEILSQIEVNSSNETKGSNDTDQIVALHSLPTVLQSNGIDDLEDASDSEEDEYTEAPTTSSEEASAGRLSGVNMYIVIVLYLIKGAINLIV</sequence>
<gene>
    <name evidence="2" type="ORF">BOKJ2_LOCUS5992</name>
</gene>
<protein>
    <submittedName>
        <fullName evidence="2">Uncharacterized protein</fullName>
    </submittedName>
</protein>
<feature type="region of interest" description="Disordered" evidence="1">
    <location>
        <begin position="200"/>
        <end position="227"/>
    </location>
</feature>
<evidence type="ECO:0000313" key="3">
    <source>
        <dbReference type="Proteomes" id="UP000614601"/>
    </source>
</evidence>
<feature type="compositionally biased region" description="Acidic residues" evidence="1">
    <location>
        <begin position="202"/>
        <end position="216"/>
    </location>
</feature>
<dbReference type="EMBL" id="CAJFDH010000003">
    <property type="protein sequence ID" value="CAD5215236.1"/>
    <property type="molecule type" value="Genomic_DNA"/>
</dbReference>
<evidence type="ECO:0000313" key="2">
    <source>
        <dbReference type="EMBL" id="CAD5215236.1"/>
    </source>
</evidence>
<keyword evidence="3" id="KW-1185">Reference proteome</keyword>
<proteinExistence type="predicted"/>